<accession>A0A1I7UVW2</accession>
<protein>
    <submittedName>
        <fullName evidence="3">Uncharacterized protein</fullName>
    </submittedName>
</protein>
<sequence length="90" mass="10518">MKKKKTEEVKHTKKEKTEGQTIPRDDNIIVKKVFRSSKSTTQQKQKRGEEKRKTGGSKNMTSGISVKNWRSLRKYLDDLGESNEFRLCMI</sequence>
<name>A0A1I7UVW2_9PELO</name>
<keyword evidence="2" id="KW-1185">Reference proteome</keyword>
<reference evidence="3" key="1">
    <citation type="submission" date="2016-11" db="UniProtKB">
        <authorList>
            <consortium name="WormBaseParasite"/>
        </authorList>
    </citation>
    <scope>IDENTIFICATION</scope>
</reference>
<evidence type="ECO:0000256" key="1">
    <source>
        <dbReference type="SAM" id="MobiDB-lite"/>
    </source>
</evidence>
<dbReference type="WBParaSite" id="Csp11.Scaffold630.g19872.t1">
    <property type="protein sequence ID" value="Csp11.Scaffold630.g19872.t1"/>
    <property type="gene ID" value="Csp11.Scaffold630.g19872"/>
</dbReference>
<dbReference type="Proteomes" id="UP000095282">
    <property type="component" value="Unplaced"/>
</dbReference>
<feature type="compositionally biased region" description="Basic and acidic residues" evidence="1">
    <location>
        <begin position="1"/>
        <end position="29"/>
    </location>
</feature>
<proteinExistence type="predicted"/>
<dbReference type="AlphaFoldDB" id="A0A1I7UVW2"/>
<evidence type="ECO:0000313" key="3">
    <source>
        <dbReference type="WBParaSite" id="Csp11.Scaffold630.g19872.t1"/>
    </source>
</evidence>
<evidence type="ECO:0000313" key="2">
    <source>
        <dbReference type="Proteomes" id="UP000095282"/>
    </source>
</evidence>
<feature type="region of interest" description="Disordered" evidence="1">
    <location>
        <begin position="1"/>
        <end position="63"/>
    </location>
</feature>
<organism evidence="2 3">
    <name type="scientific">Caenorhabditis tropicalis</name>
    <dbReference type="NCBI Taxonomy" id="1561998"/>
    <lineage>
        <taxon>Eukaryota</taxon>
        <taxon>Metazoa</taxon>
        <taxon>Ecdysozoa</taxon>
        <taxon>Nematoda</taxon>
        <taxon>Chromadorea</taxon>
        <taxon>Rhabditida</taxon>
        <taxon>Rhabditina</taxon>
        <taxon>Rhabditomorpha</taxon>
        <taxon>Rhabditoidea</taxon>
        <taxon>Rhabditidae</taxon>
        <taxon>Peloderinae</taxon>
        <taxon>Caenorhabditis</taxon>
    </lineage>
</organism>